<dbReference type="RefSeq" id="WP_146108250.1">
    <property type="nucleotide sequence ID" value="NZ_CP154825.1"/>
</dbReference>
<evidence type="ECO:0000313" key="3">
    <source>
        <dbReference type="Proteomes" id="UP000239203"/>
    </source>
</evidence>
<keyword evidence="1" id="KW-0732">Signal</keyword>
<proteinExistence type="predicted"/>
<keyword evidence="3" id="KW-1185">Reference proteome</keyword>
<gene>
    <name evidence="2" type="ORF">CLV40_117101</name>
</gene>
<feature type="signal peptide" evidence="1">
    <location>
        <begin position="1"/>
        <end position="30"/>
    </location>
</feature>
<dbReference type="Proteomes" id="UP000239203">
    <property type="component" value="Unassembled WGS sequence"/>
</dbReference>
<dbReference type="EMBL" id="PTIX01000017">
    <property type="protein sequence ID" value="PPK64862.1"/>
    <property type="molecule type" value="Genomic_DNA"/>
</dbReference>
<protein>
    <submittedName>
        <fullName evidence="2">Uncharacterized protein</fullName>
    </submittedName>
</protein>
<name>A0A2S6GI02_9PSEU</name>
<organism evidence="2 3">
    <name type="scientific">Actinokineospora auranticolor</name>
    <dbReference type="NCBI Taxonomy" id="155976"/>
    <lineage>
        <taxon>Bacteria</taxon>
        <taxon>Bacillati</taxon>
        <taxon>Actinomycetota</taxon>
        <taxon>Actinomycetes</taxon>
        <taxon>Pseudonocardiales</taxon>
        <taxon>Pseudonocardiaceae</taxon>
        <taxon>Actinokineospora</taxon>
    </lineage>
</organism>
<evidence type="ECO:0000313" key="2">
    <source>
        <dbReference type="EMBL" id="PPK64862.1"/>
    </source>
</evidence>
<comment type="caution">
    <text evidence="2">The sequence shown here is derived from an EMBL/GenBank/DDBJ whole genome shotgun (WGS) entry which is preliminary data.</text>
</comment>
<reference evidence="2 3" key="1">
    <citation type="submission" date="2018-02" db="EMBL/GenBank/DDBJ databases">
        <title>Genomic Encyclopedia of Archaeal and Bacterial Type Strains, Phase II (KMG-II): from individual species to whole genera.</title>
        <authorList>
            <person name="Goeker M."/>
        </authorList>
    </citation>
    <scope>NUCLEOTIDE SEQUENCE [LARGE SCALE GENOMIC DNA]</scope>
    <source>
        <strain evidence="2 3">YU 961-1</strain>
    </source>
</reference>
<sequence length="187" mass="19206">MRTRLVSGLAVVAMSAGVLLGGASVASAQAAPRVPAAVVASANQAAVGKTTIIVDPSLVEGLGYYGIQSLVLFGTSQVVDGYTTQTFDVIGDPTDGTVEHRGALVLADSDGVEVLWQLVIDNNRRVVVAQDNLRGRIDLFTFGSNTSAGVPLLLTEAGAAAINRGLRLDGVFTSGITYGYVKTALNA</sequence>
<feature type="chain" id="PRO_5039278070" evidence="1">
    <location>
        <begin position="31"/>
        <end position="187"/>
    </location>
</feature>
<accession>A0A2S6GI02</accession>
<dbReference type="OrthoDB" id="3699734at2"/>
<evidence type="ECO:0000256" key="1">
    <source>
        <dbReference type="SAM" id="SignalP"/>
    </source>
</evidence>
<dbReference type="AlphaFoldDB" id="A0A2S6GI02"/>